<dbReference type="SUPFAM" id="SSF54529">
    <property type="entry name" value="Mitochondrial glycoprotein MAM33-like"/>
    <property type="match status" value="1"/>
</dbReference>
<dbReference type="CDD" id="cd05402">
    <property type="entry name" value="NT_PAP_TUTase"/>
    <property type="match status" value="1"/>
</dbReference>
<dbReference type="GO" id="GO:0016779">
    <property type="term" value="F:nucleotidyltransferase activity"/>
    <property type="evidence" value="ECO:0007669"/>
    <property type="project" value="TreeGrafter"/>
</dbReference>
<organism evidence="2 3">
    <name type="scientific">Corchorus olitorius</name>
    <dbReference type="NCBI Taxonomy" id="93759"/>
    <lineage>
        <taxon>Eukaryota</taxon>
        <taxon>Viridiplantae</taxon>
        <taxon>Streptophyta</taxon>
        <taxon>Embryophyta</taxon>
        <taxon>Tracheophyta</taxon>
        <taxon>Spermatophyta</taxon>
        <taxon>Magnoliopsida</taxon>
        <taxon>eudicotyledons</taxon>
        <taxon>Gunneridae</taxon>
        <taxon>Pentapetalae</taxon>
        <taxon>rosids</taxon>
        <taxon>malvids</taxon>
        <taxon>Malvales</taxon>
        <taxon>Malvaceae</taxon>
        <taxon>Grewioideae</taxon>
        <taxon>Apeibeae</taxon>
        <taxon>Corchorus</taxon>
    </lineage>
</organism>
<dbReference type="Gene3D" id="3.30.460.10">
    <property type="entry name" value="Beta Polymerase, domain 2"/>
    <property type="match status" value="1"/>
</dbReference>
<evidence type="ECO:0000313" key="2">
    <source>
        <dbReference type="EMBL" id="OMP01164.1"/>
    </source>
</evidence>
<evidence type="ECO:0000259" key="1">
    <source>
        <dbReference type="Pfam" id="PF22600"/>
    </source>
</evidence>
<dbReference type="InterPro" id="IPR054708">
    <property type="entry name" value="MTPAP-like_central"/>
</dbReference>
<dbReference type="SUPFAM" id="SSF81301">
    <property type="entry name" value="Nucleotidyltransferase"/>
    <property type="match status" value="1"/>
</dbReference>
<dbReference type="Proteomes" id="UP000187203">
    <property type="component" value="Unassembled WGS sequence"/>
</dbReference>
<name>A0A1R3K257_9ROSI</name>
<reference evidence="3" key="1">
    <citation type="submission" date="2013-09" db="EMBL/GenBank/DDBJ databases">
        <title>Corchorus olitorius genome sequencing.</title>
        <authorList>
            <person name="Alam M."/>
            <person name="Haque M.S."/>
            <person name="Islam M.S."/>
            <person name="Emdad E.M."/>
            <person name="Islam M.M."/>
            <person name="Ahmed B."/>
            <person name="Halim A."/>
            <person name="Hossen Q.M.M."/>
            <person name="Hossain M.Z."/>
            <person name="Ahmed R."/>
            <person name="Khan M.M."/>
            <person name="Islam R."/>
            <person name="Rashid M.M."/>
            <person name="Khan S.A."/>
            <person name="Rahman M.S."/>
            <person name="Alam M."/>
            <person name="Yahiya A.S."/>
            <person name="Khan M.S."/>
            <person name="Azam M.S."/>
            <person name="Haque T."/>
            <person name="Lashkar M.Z.H."/>
            <person name="Akhand A.I."/>
            <person name="Morshed G."/>
            <person name="Roy S."/>
            <person name="Uddin K.S."/>
            <person name="Rabeya T."/>
            <person name="Hossain A.S."/>
            <person name="Chowdhury A."/>
            <person name="Snigdha A.R."/>
            <person name="Mortoza M.S."/>
            <person name="Matin S.A."/>
            <person name="Hoque S.M.E."/>
            <person name="Islam M.K."/>
            <person name="Roy D.K."/>
            <person name="Haider R."/>
            <person name="Moosa M.M."/>
            <person name="Elias S.M."/>
            <person name="Hasan A.M."/>
            <person name="Jahan S."/>
            <person name="Shafiuddin M."/>
            <person name="Mahmood N."/>
            <person name="Shommy N.S."/>
        </authorList>
    </citation>
    <scope>NUCLEOTIDE SEQUENCE [LARGE SCALE GENOMIC DNA]</scope>
    <source>
        <strain evidence="3">cv. O-4</strain>
    </source>
</reference>
<gene>
    <name evidence="2" type="ORF">COLO4_12125</name>
</gene>
<proteinExistence type="predicted"/>
<dbReference type="InterPro" id="IPR043519">
    <property type="entry name" value="NT_sf"/>
</dbReference>
<dbReference type="InterPro" id="IPR003428">
    <property type="entry name" value="MAM33"/>
</dbReference>
<dbReference type="AlphaFoldDB" id="A0A1R3K257"/>
<dbReference type="GO" id="GO:0031123">
    <property type="term" value="P:RNA 3'-end processing"/>
    <property type="evidence" value="ECO:0007669"/>
    <property type="project" value="TreeGrafter"/>
</dbReference>
<dbReference type="InterPro" id="IPR036561">
    <property type="entry name" value="MAM33_sf"/>
</dbReference>
<dbReference type="Gene3D" id="3.10.280.10">
    <property type="entry name" value="Mitochondrial glycoprotein"/>
    <property type="match status" value="1"/>
</dbReference>
<feature type="domain" description="Poly(A) RNA polymerase mitochondrial-like central palm" evidence="1">
    <location>
        <begin position="332"/>
        <end position="477"/>
    </location>
</feature>
<dbReference type="Pfam" id="PF02330">
    <property type="entry name" value="MAM33"/>
    <property type="match status" value="1"/>
</dbReference>
<dbReference type="EMBL" id="AWUE01014828">
    <property type="protein sequence ID" value="OMP01164.1"/>
    <property type="molecule type" value="Genomic_DNA"/>
</dbReference>
<dbReference type="PANTHER" id="PTHR12271:SF134">
    <property type="entry name" value="NUCLEOTIDYLTRANSFERASE FAMILY PROTEIN"/>
    <property type="match status" value="1"/>
</dbReference>
<comment type="caution">
    <text evidence="2">The sequence shown here is derived from an EMBL/GenBank/DDBJ whole genome shotgun (WGS) entry which is preliminary data.</text>
</comment>
<accession>A0A1R3K257</accession>
<dbReference type="Pfam" id="PF22600">
    <property type="entry name" value="MTPAP-like_central"/>
    <property type="match status" value="1"/>
</dbReference>
<dbReference type="PANTHER" id="PTHR12271">
    <property type="entry name" value="POLY A POLYMERASE CID PAP -RELATED"/>
    <property type="match status" value="1"/>
</dbReference>
<protein>
    <recommendedName>
        <fullName evidence="1">Poly(A) RNA polymerase mitochondrial-like central palm domain-containing protein</fullName>
    </recommendedName>
</protein>
<dbReference type="GO" id="GO:0005759">
    <property type="term" value="C:mitochondrial matrix"/>
    <property type="evidence" value="ECO:0007669"/>
    <property type="project" value="InterPro"/>
</dbReference>
<keyword evidence="3" id="KW-1185">Reference proteome</keyword>
<dbReference type="OrthoDB" id="990057at2759"/>
<sequence length="499" mass="56647">MALASILRKSANSLAPLAIRLTRVQRNYHFFIATALNHGFQCQNPAVNRFYYPNTLRFSTASYFKRVNAADDSLLRLLESKIQRNQVEGAASGFPFKMEDDDGKITLAREYNDELIEIDIEWDDLKDEDSSFPFVVSVTKGDDDDDDGLGLEFECTAMAEKIVLDDLTVKDYKDPEFYLDEKLKEGFLRYLELRGIEASTSNSLHKYMMSYKNNRDDFNYISFHTEKTREPEAALFKFHVQTAKSGPDFESIEAYSGGATFGMEARVELELENLIAEMLMGESQKGLIDVGNMGSETETVILSQEVLLKEVKMLEARGLEKNKIALAYASNLDQLLNEVYISRLPKQIDYDNRRDLVRIFNAIVKEIFGNCNDSPIVEGFGSFVMGIFSPDSDLDLSINFRDNAGKIPRLKKIQTLRNLAKRFYLFQRGGHVSGIQTIMTARVPIVKVIDRGTRIECDVSVDNRDGIEKSLIIRAISTIDERSKLGPKRMILTVPKIEL</sequence>
<dbReference type="STRING" id="93759.A0A1R3K257"/>
<evidence type="ECO:0000313" key="3">
    <source>
        <dbReference type="Proteomes" id="UP000187203"/>
    </source>
</evidence>